<evidence type="ECO:0000313" key="1">
    <source>
        <dbReference type="EMBL" id="GJT31144.1"/>
    </source>
</evidence>
<organism evidence="1 2">
    <name type="scientific">Tanacetum coccineum</name>
    <dbReference type="NCBI Taxonomy" id="301880"/>
    <lineage>
        <taxon>Eukaryota</taxon>
        <taxon>Viridiplantae</taxon>
        <taxon>Streptophyta</taxon>
        <taxon>Embryophyta</taxon>
        <taxon>Tracheophyta</taxon>
        <taxon>Spermatophyta</taxon>
        <taxon>Magnoliopsida</taxon>
        <taxon>eudicotyledons</taxon>
        <taxon>Gunneridae</taxon>
        <taxon>Pentapetalae</taxon>
        <taxon>asterids</taxon>
        <taxon>campanulids</taxon>
        <taxon>Asterales</taxon>
        <taxon>Asteraceae</taxon>
        <taxon>Asteroideae</taxon>
        <taxon>Anthemideae</taxon>
        <taxon>Anthemidinae</taxon>
        <taxon>Tanacetum</taxon>
    </lineage>
</organism>
<reference evidence="1" key="1">
    <citation type="journal article" date="2022" name="Int. J. Mol. Sci.">
        <title>Draft Genome of Tanacetum Coccineum: Genomic Comparison of Closely Related Tanacetum-Family Plants.</title>
        <authorList>
            <person name="Yamashiro T."/>
            <person name="Shiraishi A."/>
            <person name="Nakayama K."/>
            <person name="Satake H."/>
        </authorList>
    </citation>
    <scope>NUCLEOTIDE SEQUENCE</scope>
</reference>
<accession>A0ABQ5CWK1</accession>
<gene>
    <name evidence="1" type="ORF">Tco_0911419</name>
</gene>
<dbReference type="Proteomes" id="UP001151760">
    <property type="component" value="Unassembled WGS sequence"/>
</dbReference>
<sequence length="109" mass="12300">TAARSALEQLWPLAFPGVKYDRGVVDLIDADIEDGNIVKILIASIHAADQECDDFRKPGNSLKYIDKILKKSRFPPKSLLRSVLIPIYFPTFLDIVEKLDILGIWSNVF</sequence>
<name>A0ABQ5CWK1_9ASTR</name>
<protein>
    <submittedName>
        <fullName evidence="1">DNA-directed RNA polymerases IV and V subunit 2-like protein</fullName>
    </submittedName>
</protein>
<dbReference type="EMBL" id="BQNB010014682">
    <property type="protein sequence ID" value="GJT31144.1"/>
    <property type="molecule type" value="Genomic_DNA"/>
</dbReference>
<feature type="non-terminal residue" evidence="1">
    <location>
        <position position="1"/>
    </location>
</feature>
<proteinExistence type="predicted"/>
<keyword evidence="2" id="KW-1185">Reference proteome</keyword>
<reference evidence="1" key="2">
    <citation type="submission" date="2022-01" db="EMBL/GenBank/DDBJ databases">
        <authorList>
            <person name="Yamashiro T."/>
            <person name="Shiraishi A."/>
            <person name="Satake H."/>
            <person name="Nakayama K."/>
        </authorList>
    </citation>
    <scope>NUCLEOTIDE SEQUENCE</scope>
</reference>
<comment type="caution">
    <text evidence="1">The sequence shown here is derived from an EMBL/GenBank/DDBJ whole genome shotgun (WGS) entry which is preliminary data.</text>
</comment>
<evidence type="ECO:0000313" key="2">
    <source>
        <dbReference type="Proteomes" id="UP001151760"/>
    </source>
</evidence>